<gene>
    <name evidence="1" type="ORF">P879_11197</name>
</gene>
<proteinExistence type="predicted"/>
<dbReference type="Proteomes" id="UP000699462">
    <property type="component" value="Unassembled WGS sequence"/>
</dbReference>
<dbReference type="EMBL" id="JTDF01011076">
    <property type="protein sequence ID" value="KAF8563679.1"/>
    <property type="molecule type" value="Genomic_DNA"/>
</dbReference>
<name>A0A8T0D744_9TREM</name>
<keyword evidence="2" id="KW-1185">Reference proteome</keyword>
<evidence type="ECO:0000313" key="1">
    <source>
        <dbReference type="EMBL" id="KAF8563679.1"/>
    </source>
</evidence>
<dbReference type="AlphaFoldDB" id="A0A8T0D744"/>
<protein>
    <submittedName>
        <fullName evidence="1">Uncharacterized protein</fullName>
    </submittedName>
</protein>
<reference evidence="1 2" key="1">
    <citation type="submission" date="2019-07" db="EMBL/GenBank/DDBJ databases">
        <title>Annotation for the trematode Paragonimus westermani.</title>
        <authorList>
            <person name="Choi Y.-J."/>
        </authorList>
    </citation>
    <scope>NUCLEOTIDE SEQUENCE [LARGE SCALE GENOMIC DNA]</scope>
    <source>
        <strain evidence="1">180907_Pwestermani</strain>
    </source>
</reference>
<evidence type="ECO:0000313" key="2">
    <source>
        <dbReference type="Proteomes" id="UP000699462"/>
    </source>
</evidence>
<sequence length="169" mass="18528">MSAKSPRVSPALSPSRTCGVRADSPLELSDTLLTWLGYPITDDLFTSISHSSASPYTEMMFPIASNPFHIHACAPRQAKSTAVPSPPWKRLPHSTDNSKHIRLYIIGSRAPPNGSTRLQIRMGRFTIEPIVVPLNGVLTQSIAHNVADYWIHNFSTSAAITSDRGCEFN</sequence>
<accession>A0A8T0D744</accession>
<organism evidence="1 2">
    <name type="scientific">Paragonimus westermani</name>
    <dbReference type="NCBI Taxonomy" id="34504"/>
    <lineage>
        <taxon>Eukaryota</taxon>
        <taxon>Metazoa</taxon>
        <taxon>Spiralia</taxon>
        <taxon>Lophotrochozoa</taxon>
        <taxon>Platyhelminthes</taxon>
        <taxon>Trematoda</taxon>
        <taxon>Digenea</taxon>
        <taxon>Plagiorchiida</taxon>
        <taxon>Troglotremata</taxon>
        <taxon>Troglotrematidae</taxon>
        <taxon>Paragonimus</taxon>
    </lineage>
</organism>
<comment type="caution">
    <text evidence="1">The sequence shown here is derived from an EMBL/GenBank/DDBJ whole genome shotgun (WGS) entry which is preliminary data.</text>
</comment>